<dbReference type="GO" id="GO:0016491">
    <property type="term" value="F:oxidoreductase activity"/>
    <property type="evidence" value="ECO:0007669"/>
    <property type="project" value="InterPro"/>
</dbReference>
<dbReference type="InterPro" id="IPR001117">
    <property type="entry name" value="Cu-oxidase_2nd"/>
</dbReference>
<feature type="domain" description="Plastocyanin-like" evidence="2">
    <location>
        <begin position="283"/>
        <end position="345"/>
    </location>
</feature>
<dbReference type="EMBL" id="CAFBLX010000382">
    <property type="protein sequence ID" value="CAB4923093.1"/>
    <property type="molecule type" value="Genomic_DNA"/>
</dbReference>
<reference evidence="5" key="1">
    <citation type="submission" date="2020-05" db="EMBL/GenBank/DDBJ databases">
        <authorList>
            <person name="Chiriac C."/>
            <person name="Salcher M."/>
            <person name="Ghai R."/>
            <person name="Kavagutti S V."/>
        </authorList>
    </citation>
    <scope>NUCLEOTIDE SEQUENCE</scope>
</reference>
<dbReference type="GO" id="GO:0005507">
    <property type="term" value="F:copper ion binding"/>
    <property type="evidence" value="ECO:0007669"/>
    <property type="project" value="InterPro"/>
</dbReference>
<name>A0A6J7HWS1_9ZZZZ</name>
<dbReference type="PROSITE" id="PS51318">
    <property type="entry name" value="TAT"/>
    <property type="match status" value="1"/>
</dbReference>
<dbReference type="InterPro" id="IPR008972">
    <property type="entry name" value="Cupredoxin"/>
</dbReference>
<evidence type="ECO:0000259" key="4">
    <source>
        <dbReference type="Pfam" id="PF07732"/>
    </source>
</evidence>
<protein>
    <submittedName>
        <fullName evidence="5">Unannotated protein</fullName>
    </submittedName>
</protein>
<dbReference type="InterPro" id="IPR045087">
    <property type="entry name" value="Cu-oxidase_fam"/>
</dbReference>
<evidence type="ECO:0000256" key="1">
    <source>
        <dbReference type="SAM" id="MobiDB-lite"/>
    </source>
</evidence>
<organism evidence="5">
    <name type="scientific">freshwater metagenome</name>
    <dbReference type="NCBI Taxonomy" id="449393"/>
    <lineage>
        <taxon>unclassified sequences</taxon>
        <taxon>metagenomes</taxon>
        <taxon>ecological metagenomes</taxon>
    </lineage>
</organism>
<gene>
    <name evidence="5" type="ORF">UFOPK3472_03677</name>
</gene>
<dbReference type="Pfam" id="PF00394">
    <property type="entry name" value="Cu-oxidase"/>
    <property type="match status" value="1"/>
</dbReference>
<proteinExistence type="predicted"/>
<feature type="domain" description="Plastocyanin-like" evidence="3">
    <location>
        <begin position="430"/>
        <end position="540"/>
    </location>
</feature>
<dbReference type="PANTHER" id="PTHR48267">
    <property type="entry name" value="CUPREDOXIN SUPERFAMILY PROTEIN"/>
    <property type="match status" value="1"/>
</dbReference>
<evidence type="ECO:0000259" key="3">
    <source>
        <dbReference type="Pfam" id="PF07731"/>
    </source>
</evidence>
<dbReference type="InterPro" id="IPR011706">
    <property type="entry name" value="Cu-oxidase_C"/>
</dbReference>
<dbReference type="AlphaFoldDB" id="A0A6J7HWS1"/>
<evidence type="ECO:0000259" key="2">
    <source>
        <dbReference type="Pfam" id="PF00394"/>
    </source>
</evidence>
<dbReference type="Gene3D" id="2.60.40.420">
    <property type="entry name" value="Cupredoxins - blue copper proteins"/>
    <property type="match status" value="3"/>
</dbReference>
<dbReference type="InterPro" id="IPR006311">
    <property type="entry name" value="TAT_signal"/>
</dbReference>
<feature type="region of interest" description="Disordered" evidence="1">
    <location>
        <begin position="555"/>
        <end position="576"/>
    </location>
</feature>
<dbReference type="Pfam" id="PF07732">
    <property type="entry name" value="Cu-oxidase_3"/>
    <property type="match status" value="1"/>
</dbReference>
<feature type="domain" description="Plastocyanin-like" evidence="4">
    <location>
        <begin position="144"/>
        <end position="214"/>
    </location>
</feature>
<feature type="compositionally biased region" description="Basic and acidic residues" evidence="1">
    <location>
        <begin position="562"/>
        <end position="573"/>
    </location>
</feature>
<sequence length="610" mass="66098">MSGSVSRRTALRGLAAAAVAAGAAAIPVASTTRRALADDFFRGQSPLLFHSPPLTPFRDELPRLPLISGTEVSLDAHSATHAFHADLRPAPTFGYGQCDYLGPTIESQQGQPWTLKYSNTTAGNPLAADIDTSLHGMSEMDRTMTPTALHLHGAITEPASDGHSEMLVRPGESMTHNFSGLNDAAGLWYHDHAMSMTRINVYAGLLGMNLVRDRWDTGTSDNALGLPSGEFELPLVLQEKIMNPDGSMSIRSNITVPQGKWEGGGTGDVGVVNGKIWPTMEVARGMYRLRLVNAGSYSVWNLFFTNKLRFWVIGNDGGLLDAPVETTSIRLAPAERADILVDFAAVESGALVELLNDEPPPAQAASLGAVPMPMFCQFRVASAAGFRGGMPSLLRGGKGQPDLLPALPTPTFTRTVTVNQPSGGLNLDMTLMNLNNLRYSDPDIEMPKQGTVEMWNIVNTTVEPHPIHLHLAHFRTLGRIPIDLAAYQRDFPRPTFGTKWAPPVEKFLTGPSVPPATWEAGWKDTVNTYPGTVTQILVRFPTADELGFDPDATFAGPAAHHGGHDMSGHDMSGHDMPAPGPTELQGYMWHCHMLDHEDHEMMLRYRTVAP</sequence>
<dbReference type="Pfam" id="PF07731">
    <property type="entry name" value="Cu-oxidase_2"/>
    <property type="match status" value="1"/>
</dbReference>
<evidence type="ECO:0000313" key="5">
    <source>
        <dbReference type="EMBL" id="CAB4923093.1"/>
    </source>
</evidence>
<dbReference type="SUPFAM" id="SSF49503">
    <property type="entry name" value="Cupredoxins"/>
    <property type="match status" value="3"/>
</dbReference>
<accession>A0A6J7HWS1</accession>
<dbReference type="InterPro" id="IPR011707">
    <property type="entry name" value="Cu-oxidase-like_N"/>
</dbReference>
<dbReference type="PANTHER" id="PTHR48267:SF1">
    <property type="entry name" value="BILIRUBIN OXIDASE"/>
    <property type="match status" value="1"/>
</dbReference>